<accession>A0A9D2EMX2</accession>
<name>A0A9D2EMX2_9FIRM</name>
<protein>
    <submittedName>
        <fullName evidence="1">Uncharacterized protein</fullName>
    </submittedName>
</protein>
<evidence type="ECO:0000313" key="2">
    <source>
        <dbReference type="Proteomes" id="UP000824049"/>
    </source>
</evidence>
<reference evidence="1" key="1">
    <citation type="journal article" date="2021" name="PeerJ">
        <title>Extensive microbial diversity within the chicken gut microbiome revealed by metagenomics and culture.</title>
        <authorList>
            <person name="Gilroy R."/>
            <person name="Ravi A."/>
            <person name="Getino M."/>
            <person name="Pursley I."/>
            <person name="Horton D.L."/>
            <person name="Alikhan N.F."/>
            <person name="Baker D."/>
            <person name="Gharbi K."/>
            <person name="Hall N."/>
            <person name="Watson M."/>
            <person name="Adriaenssens E.M."/>
            <person name="Foster-Nyarko E."/>
            <person name="Jarju S."/>
            <person name="Secka A."/>
            <person name="Antonio M."/>
            <person name="Oren A."/>
            <person name="Chaudhuri R.R."/>
            <person name="La Ragione R."/>
            <person name="Hildebrand F."/>
            <person name="Pallen M.J."/>
        </authorList>
    </citation>
    <scope>NUCLEOTIDE SEQUENCE</scope>
    <source>
        <strain evidence="1">CHK179-28034</strain>
    </source>
</reference>
<dbReference type="EMBL" id="DXBR01000088">
    <property type="protein sequence ID" value="HIZ40172.1"/>
    <property type="molecule type" value="Genomic_DNA"/>
</dbReference>
<dbReference type="Proteomes" id="UP000824049">
    <property type="component" value="Unassembled WGS sequence"/>
</dbReference>
<proteinExistence type="predicted"/>
<reference evidence="1" key="2">
    <citation type="submission" date="2021-04" db="EMBL/GenBank/DDBJ databases">
        <authorList>
            <person name="Gilroy R."/>
        </authorList>
    </citation>
    <scope>NUCLEOTIDE SEQUENCE</scope>
    <source>
        <strain evidence="1">CHK179-28034</strain>
    </source>
</reference>
<gene>
    <name evidence="1" type="ORF">H9968_09670</name>
</gene>
<evidence type="ECO:0000313" key="1">
    <source>
        <dbReference type="EMBL" id="HIZ40172.1"/>
    </source>
</evidence>
<dbReference type="AlphaFoldDB" id="A0A9D2EMX2"/>
<comment type="caution">
    <text evidence="1">The sequence shown here is derived from an EMBL/GenBank/DDBJ whole genome shotgun (WGS) entry which is preliminary data.</text>
</comment>
<sequence length="64" mass="7141">MMRLCEMSIDELISVDYSCNCGRHHHMAIDHLAVGKGAVGKLPEFLAIVFRQSISGLQMRPLTL</sequence>
<organism evidence="1 2">
    <name type="scientific">Candidatus Anaerobutyricum stercoris</name>
    <dbReference type="NCBI Taxonomy" id="2838457"/>
    <lineage>
        <taxon>Bacteria</taxon>
        <taxon>Bacillati</taxon>
        <taxon>Bacillota</taxon>
        <taxon>Clostridia</taxon>
        <taxon>Lachnospirales</taxon>
        <taxon>Lachnospiraceae</taxon>
        <taxon>Anaerobutyricum</taxon>
    </lineage>
</organism>